<organism evidence="2 3">
    <name type="scientific">Streblomastix strix</name>
    <dbReference type="NCBI Taxonomy" id="222440"/>
    <lineage>
        <taxon>Eukaryota</taxon>
        <taxon>Metamonada</taxon>
        <taxon>Preaxostyla</taxon>
        <taxon>Oxymonadida</taxon>
        <taxon>Streblomastigidae</taxon>
        <taxon>Streblomastix</taxon>
    </lineage>
</organism>
<sequence>MLIPSIPAYLQQQTPRIPPLPYTTERNQQQRQSQRSISPTQKKADESEDDEFLNEIMPSITMSHLPSNKTDIEIAQRTWKNLGFDLISDHTVIKCKYSNWYSMLITRKPFTFRDWREFWIDAIFSLEQINVLYYLSKEYKSQSRYDQQTKNRICQKI</sequence>
<comment type="caution">
    <text evidence="2">The sequence shown here is derived from an EMBL/GenBank/DDBJ whole genome shotgun (WGS) entry which is preliminary data.</text>
</comment>
<feature type="region of interest" description="Disordered" evidence="1">
    <location>
        <begin position="14"/>
        <end position="49"/>
    </location>
</feature>
<name>A0A5J4VZD9_9EUKA</name>
<dbReference type="EMBL" id="SNRW01004137">
    <property type="protein sequence ID" value="KAA6388044.1"/>
    <property type="molecule type" value="Genomic_DNA"/>
</dbReference>
<reference evidence="2 3" key="1">
    <citation type="submission" date="2019-03" db="EMBL/GenBank/DDBJ databases">
        <title>Single cell metagenomics reveals metabolic interactions within the superorganism composed of flagellate Streblomastix strix and complex community of Bacteroidetes bacteria on its surface.</title>
        <authorList>
            <person name="Treitli S.C."/>
            <person name="Kolisko M."/>
            <person name="Husnik F."/>
            <person name="Keeling P."/>
            <person name="Hampl V."/>
        </authorList>
    </citation>
    <scope>NUCLEOTIDE SEQUENCE [LARGE SCALE GENOMIC DNA]</scope>
    <source>
        <strain evidence="2">ST1C</strain>
    </source>
</reference>
<accession>A0A5J4VZD9</accession>
<evidence type="ECO:0000313" key="2">
    <source>
        <dbReference type="EMBL" id="KAA6388044.1"/>
    </source>
</evidence>
<dbReference type="AlphaFoldDB" id="A0A5J4VZD9"/>
<evidence type="ECO:0000313" key="3">
    <source>
        <dbReference type="Proteomes" id="UP000324800"/>
    </source>
</evidence>
<gene>
    <name evidence="2" type="ORF">EZS28_016433</name>
</gene>
<proteinExistence type="predicted"/>
<dbReference type="Proteomes" id="UP000324800">
    <property type="component" value="Unassembled WGS sequence"/>
</dbReference>
<evidence type="ECO:0000256" key="1">
    <source>
        <dbReference type="SAM" id="MobiDB-lite"/>
    </source>
</evidence>
<protein>
    <submittedName>
        <fullName evidence="2">Uncharacterized protein</fullName>
    </submittedName>
</protein>